<organism evidence="2 3">
    <name type="scientific">Cutaneotrichosporon oleaginosum</name>
    <dbReference type="NCBI Taxonomy" id="879819"/>
    <lineage>
        <taxon>Eukaryota</taxon>
        <taxon>Fungi</taxon>
        <taxon>Dikarya</taxon>
        <taxon>Basidiomycota</taxon>
        <taxon>Agaricomycotina</taxon>
        <taxon>Tremellomycetes</taxon>
        <taxon>Trichosporonales</taxon>
        <taxon>Trichosporonaceae</taxon>
        <taxon>Cutaneotrichosporon</taxon>
    </lineage>
</organism>
<reference evidence="2 3" key="1">
    <citation type="submission" date="2015-03" db="EMBL/GenBank/DDBJ databases">
        <title>Genomics and transcriptomics of the oil-accumulating basidiomycete yeast T. oleaginosus allow insights into substrate utilization and the diverse evolutionary trajectories of mating systems in fungi.</title>
        <authorList>
            <consortium name="DOE Joint Genome Institute"/>
            <person name="Kourist R."/>
            <person name="Kracht O."/>
            <person name="Bracharz F."/>
            <person name="Lipzen A."/>
            <person name="Nolan M."/>
            <person name="Ohm R."/>
            <person name="Grigoriev I."/>
            <person name="Sun S."/>
            <person name="Heitman J."/>
            <person name="Bruck T."/>
            <person name="Nowrousian M."/>
        </authorList>
    </citation>
    <scope>NUCLEOTIDE SEQUENCE [LARGE SCALE GENOMIC DNA]</scope>
    <source>
        <strain evidence="2 3">IBC0246</strain>
    </source>
</reference>
<protein>
    <submittedName>
        <fullName evidence="2">Uncharacterized protein</fullName>
    </submittedName>
</protein>
<proteinExistence type="predicted"/>
<dbReference type="GeneID" id="28985458"/>
<name>A0A0J0XHN5_9TREE</name>
<dbReference type="EMBL" id="KQ087232">
    <property type="protein sequence ID" value="KLT40578.1"/>
    <property type="molecule type" value="Genomic_DNA"/>
</dbReference>
<dbReference type="Proteomes" id="UP000053611">
    <property type="component" value="Unassembled WGS sequence"/>
</dbReference>
<evidence type="ECO:0000313" key="2">
    <source>
        <dbReference type="EMBL" id="KLT40578.1"/>
    </source>
</evidence>
<evidence type="ECO:0000256" key="1">
    <source>
        <dbReference type="SAM" id="SignalP"/>
    </source>
</evidence>
<accession>A0A0J0XHN5</accession>
<sequence>MWKLELILITLLISSAPAAALGVPRQSCERPCAQGTECVKGKCVAVSECPSGFGQCGADGCVNLLNDVRHCGECDNDCCPGSNCINGECELNDGCPAGQLLCDTGCTNTSNDNRHCGACGIKCGQGKNCRNGKCR</sequence>
<dbReference type="RefSeq" id="XP_018277069.1">
    <property type="nucleotide sequence ID" value="XM_018424855.1"/>
</dbReference>
<evidence type="ECO:0000313" key="3">
    <source>
        <dbReference type="Proteomes" id="UP000053611"/>
    </source>
</evidence>
<feature type="chain" id="PRO_5005245329" evidence="1">
    <location>
        <begin position="21"/>
        <end position="135"/>
    </location>
</feature>
<keyword evidence="1" id="KW-0732">Signal</keyword>
<keyword evidence="3" id="KW-1185">Reference proteome</keyword>
<dbReference type="STRING" id="879819.A0A0J0XHN5"/>
<dbReference type="OrthoDB" id="4199702at2759"/>
<dbReference type="AlphaFoldDB" id="A0A0J0XHN5"/>
<feature type="signal peptide" evidence="1">
    <location>
        <begin position="1"/>
        <end position="20"/>
    </location>
</feature>
<gene>
    <name evidence="2" type="ORF">CC85DRAFT_293136</name>
</gene>